<evidence type="ECO:0000256" key="2">
    <source>
        <dbReference type="ARBA" id="ARBA00008333"/>
    </source>
</evidence>
<organism evidence="9 10">
    <name type="scientific">Beauveria bassiana</name>
    <name type="common">White muscardine disease fungus</name>
    <name type="synonym">Tritirachium shiotae</name>
    <dbReference type="NCBI Taxonomy" id="176275"/>
    <lineage>
        <taxon>Eukaryota</taxon>
        <taxon>Fungi</taxon>
        <taxon>Dikarya</taxon>
        <taxon>Ascomycota</taxon>
        <taxon>Pezizomycotina</taxon>
        <taxon>Sordariomycetes</taxon>
        <taxon>Hypocreomycetidae</taxon>
        <taxon>Hypocreales</taxon>
        <taxon>Cordycipitaceae</taxon>
        <taxon>Beauveria</taxon>
    </lineage>
</organism>
<keyword evidence="6 8" id="KW-0472">Membrane</keyword>
<dbReference type="GO" id="GO:0033573">
    <property type="term" value="C:high-affinity iron permease complex"/>
    <property type="evidence" value="ECO:0007669"/>
    <property type="project" value="InterPro"/>
</dbReference>
<feature type="transmembrane region" description="Helical" evidence="8">
    <location>
        <begin position="213"/>
        <end position="235"/>
    </location>
</feature>
<dbReference type="OMA" id="SVWHLDC"/>
<evidence type="ECO:0000256" key="5">
    <source>
        <dbReference type="ARBA" id="ARBA00022989"/>
    </source>
</evidence>
<name>A0A2N6P0W5_BEABA</name>
<evidence type="ECO:0000256" key="3">
    <source>
        <dbReference type="ARBA" id="ARBA00022496"/>
    </source>
</evidence>
<proteinExistence type="inferred from homology"/>
<evidence type="ECO:0000256" key="6">
    <source>
        <dbReference type="ARBA" id="ARBA00023136"/>
    </source>
</evidence>
<accession>A0A2N6P0W5</accession>
<dbReference type="PANTHER" id="PTHR31632">
    <property type="entry name" value="IRON TRANSPORTER FTH1"/>
    <property type="match status" value="1"/>
</dbReference>
<dbReference type="EMBL" id="MRVG01000001">
    <property type="protein sequence ID" value="PMB73152.1"/>
    <property type="molecule type" value="Genomic_DNA"/>
</dbReference>
<feature type="transmembrane region" description="Helical" evidence="8">
    <location>
        <begin position="181"/>
        <end position="201"/>
    </location>
</feature>
<dbReference type="GO" id="GO:0015093">
    <property type="term" value="F:ferrous iron transmembrane transporter activity"/>
    <property type="evidence" value="ECO:0007669"/>
    <property type="project" value="TreeGrafter"/>
</dbReference>
<dbReference type="InterPro" id="IPR004923">
    <property type="entry name" value="FTR1/Fip1/EfeU"/>
</dbReference>
<dbReference type="Proteomes" id="UP000235728">
    <property type="component" value="Unassembled WGS sequence"/>
</dbReference>
<gene>
    <name evidence="9" type="primary">FTR1</name>
    <name evidence="9" type="ORF">BM221_000572</name>
</gene>
<keyword evidence="3" id="KW-0410">Iron transport</keyword>
<evidence type="ECO:0000256" key="4">
    <source>
        <dbReference type="ARBA" id="ARBA00022692"/>
    </source>
</evidence>
<comment type="caution">
    <text evidence="9">The sequence shown here is derived from an EMBL/GenBank/DDBJ whole genome shotgun (WGS) entry which is preliminary data.</text>
</comment>
<dbReference type="Pfam" id="PF03239">
    <property type="entry name" value="FTR1"/>
    <property type="match status" value="1"/>
</dbReference>
<keyword evidence="3" id="KW-0813">Transport</keyword>
<reference evidence="9 10" key="1">
    <citation type="journal article" date="2016" name="Appl. Microbiol. Biotechnol.">
        <title>Characterization of T-DNA insertion mutants with decreased virulence in the entomopathogenic fungus Beauveria bassiana JEF-007.</title>
        <authorList>
            <person name="Kim S."/>
            <person name="Lee S.J."/>
            <person name="Nai Y.S."/>
            <person name="Yu J.S."/>
            <person name="Lee M.R."/>
            <person name="Yang Y.T."/>
            <person name="Kim J.S."/>
        </authorList>
    </citation>
    <scope>NUCLEOTIDE SEQUENCE [LARGE SCALE GENOMIC DNA]</scope>
    <source>
        <strain evidence="9 10">JEF-007</strain>
    </source>
</reference>
<feature type="transmembrane region" description="Helical" evidence="8">
    <location>
        <begin position="88"/>
        <end position="110"/>
    </location>
</feature>
<feature type="region of interest" description="Disordered" evidence="7">
    <location>
        <begin position="335"/>
        <end position="355"/>
    </location>
</feature>
<comment type="subcellular location">
    <subcellularLocation>
        <location evidence="1">Membrane</location>
        <topology evidence="1">Multi-pass membrane protein</topology>
    </subcellularLocation>
</comment>
<sequence length="355" mass="39055">MAWNFISAPVFLVIFRETLETAIIVSVLLAFLKQTLGRPDQDAKIYKSLCRQVWLGTAIGFLICLFIAGTIISIFYLYGRDAWAAHEYYYEGAFSLFASIVISVMGIALLRVGQMQDKWRNKLAKALLQAPLKADDTRRGWLKRLAEKYALFFLPFITILREGIEAIVFVAGVSFSAPPAAIPFSALAGLAFGVAVGYAIFTCGAFMQMRLFLVISTCFLYLVAAGLFSRAVWYFETQDWNMIVGGDAAELGDGPGSYDIDRSVWHVNCCSPEVDGGGIWAVLNAVVGWTNSATYGSVIAYNAYWVCVMAGLATVRYHERNGRFPFPFMRAKKAAPRSEGNAQSEASPLLDGGAH</sequence>
<dbReference type="PANTHER" id="PTHR31632:SF2">
    <property type="entry name" value="PLASMA MEMBRANE IRON PERMEASE"/>
    <property type="match status" value="1"/>
</dbReference>
<feature type="transmembrane region" description="Helical" evidence="8">
    <location>
        <begin position="149"/>
        <end position="175"/>
    </location>
</feature>
<keyword evidence="3" id="KW-0406">Ion transport</keyword>
<evidence type="ECO:0000256" key="1">
    <source>
        <dbReference type="ARBA" id="ARBA00004141"/>
    </source>
</evidence>
<keyword evidence="3" id="KW-0408">Iron</keyword>
<feature type="transmembrane region" description="Helical" evidence="8">
    <location>
        <begin position="53"/>
        <end position="76"/>
    </location>
</feature>
<evidence type="ECO:0000313" key="10">
    <source>
        <dbReference type="Proteomes" id="UP000235728"/>
    </source>
</evidence>
<evidence type="ECO:0000256" key="8">
    <source>
        <dbReference type="SAM" id="Phobius"/>
    </source>
</evidence>
<protein>
    <submittedName>
        <fullName evidence="9">Plasma membrane iron permease</fullName>
    </submittedName>
</protein>
<comment type="similarity">
    <text evidence="2">Belongs to the oxidase-dependent Fe transporter (OFeT) (TC 9.A.10.1) family.</text>
</comment>
<keyword evidence="5 8" id="KW-1133">Transmembrane helix</keyword>
<feature type="transmembrane region" description="Helical" evidence="8">
    <location>
        <begin position="6"/>
        <end position="32"/>
    </location>
</feature>
<feature type="transmembrane region" description="Helical" evidence="8">
    <location>
        <begin position="293"/>
        <end position="315"/>
    </location>
</feature>
<evidence type="ECO:0000256" key="7">
    <source>
        <dbReference type="SAM" id="MobiDB-lite"/>
    </source>
</evidence>
<keyword evidence="4 8" id="KW-0812">Transmembrane</keyword>
<evidence type="ECO:0000313" key="9">
    <source>
        <dbReference type="EMBL" id="PMB73152.1"/>
    </source>
</evidence>
<dbReference type="AlphaFoldDB" id="A0A2N6P0W5"/>